<evidence type="ECO:0000313" key="1">
    <source>
        <dbReference type="EMBL" id="MBW7456091.1"/>
    </source>
</evidence>
<comment type="caution">
    <text evidence="1">The sequence shown here is derived from an EMBL/GenBank/DDBJ whole genome shotgun (WGS) entry which is preliminary data.</text>
</comment>
<accession>A0ABS7C5U5</accession>
<dbReference type="EMBL" id="JAHZIK010000497">
    <property type="protein sequence ID" value="MBW7456091.1"/>
    <property type="molecule type" value="Genomic_DNA"/>
</dbReference>
<organism evidence="1 2">
    <name type="scientific">Paenibacillus sepulcri</name>
    <dbReference type="NCBI Taxonomy" id="359917"/>
    <lineage>
        <taxon>Bacteria</taxon>
        <taxon>Bacillati</taxon>
        <taxon>Bacillota</taxon>
        <taxon>Bacilli</taxon>
        <taxon>Bacillales</taxon>
        <taxon>Paenibacillaceae</taxon>
        <taxon>Paenibacillus</taxon>
    </lineage>
</organism>
<evidence type="ECO:0000313" key="2">
    <source>
        <dbReference type="Proteomes" id="UP001519887"/>
    </source>
</evidence>
<sequence>APDSRPVIIPDWVAGQFNHEQTVRIYNQDGYELPLDVYGKLINGYLQSEELTAGISFADYFVKRIASSLN</sequence>
<gene>
    <name evidence="1" type="ORF">K0U00_18850</name>
</gene>
<protein>
    <submittedName>
        <fullName evidence="1">Uncharacterized protein</fullName>
    </submittedName>
</protein>
<reference evidence="1 2" key="1">
    <citation type="submission" date="2021-07" db="EMBL/GenBank/DDBJ databases">
        <title>Paenibacillus radiodurans sp. nov., isolated from the southeastern edge of Tengger Desert.</title>
        <authorList>
            <person name="Zhang G."/>
        </authorList>
    </citation>
    <scope>NUCLEOTIDE SEQUENCE [LARGE SCALE GENOMIC DNA]</scope>
    <source>
        <strain evidence="1 2">CCM 7311</strain>
    </source>
</reference>
<proteinExistence type="predicted"/>
<name>A0ABS7C5U5_9BACL</name>
<dbReference type="Proteomes" id="UP001519887">
    <property type="component" value="Unassembled WGS sequence"/>
</dbReference>
<keyword evidence="2" id="KW-1185">Reference proteome</keyword>
<feature type="non-terminal residue" evidence="1">
    <location>
        <position position="1"/>
    </location>
</feature>